<organism evidence="2 3">
    <name type="scientific">Acanthamoeba castellanii (strain ATCC 30010 / Neff)</name>
    <dbReference type="NCBI Taxonomy" id="1257118"/>
    <lineage>
        <taxon>Eukaryota</taxon>
        <taxon>Amoebozoa</taxon>
        <taxon>Discosea</taxon>
        <taxon>Longamoebia</taxon>
        <taxon>Centramoebida</taxon>
        <taxon>Acanthamoebidae</taxon>
        <taxon>Acanthamoeba</taxon>
    </lineage>
</organism>
<reference evidence="2 3" key="1">
    <citation type="journal article" date="2013" name="Genome Biol.">
        <title>Genome of Acanthamoeba castellanii highlights extensive lateral gene transfer and early evolution of tyrosine kinase signaling.</title>
        <authorList>
            <person name="Clarke M."/>
            <person name="Lohan A.J."/>
            <person name="Liu B."/>
            <person name="Lagkouvardos I."/>
            <person name="Roy S."/>
            <person name="Zafar N."/>
            <person name="Bertelli C."/>
            <person name="Schilde C."/>
            <person name="Kianianmomeni A."/>
            <person name="Burglin T.R."/>
            <person name="Frech C."/>
            <person name="Turcotte B."/>
            <person name="Kopec K.O."/>
            <person name="Synnott J.M."/>
            <person name="Choo C."/>
            <person name="Paponov I."/>
            <person name="Finkler A."/>
            <person name="Soon Heng Tan C."/>
            <person name="Hutchins A.P."/>
            <person name="Weinmeier T."/>
            <person name="Rattei T."/>
            <person name="Chu J.S."/>
            <person name="Gimenez G."/>
            <person name="Irimia M."/>
            <person name="Rigden D.J."/>
            <person name="Fitzpatrick D.A."/>
            <person name="Lorenzo-Morales J."/>
            <person name="Bateman A."/>
            <person name="Chiu C.H."/>
            <person name="Tang P."/>
            <person name="Hegemann P."/>
            <person name="Fromm H."/>
            <person name="Raoult D."/>
            <person name="Greub G."/>
            <person name="Miranda-Saavedra D."/>
            <person name="Chen N."/>
            <person name="Nash P."/>
            <person name="Ginger M.L."/>
            <person name="Horn M."/>
            <person name="Schaap P."/>
            <person name="Caler L."/>
            <person name="Loftus B."/>
        </authorList>
    </citation>
    <scope>NUCLEOTIDE SEQUENCE [LARGE SCALE GENOMIC DNA]</scope>
    <source>
        <strain evidence="2 3">Neff</strain>
    </source>
</reference>
<gene>
    <name evidence="2" type="ORF">ACA1_377860</name>
</gene>
<dbReference type="Proteomes" id="UP000011083">
    <property type="component" value="Unassembled WGS sequence"/>
</dbReference>
<dbReference type="InterPro" id="IPR051888">
    <property type="entry name" value="UPF0148_domain"/>
</dbReference>
<dbReference type="EMBL" id="KB008025">
    <property type="protein sequence ID" value="ELR15671.1"/>
    <property type="molecule type" value="Genomic_DNA"/>
</dbReference>
<evidence type="ECO:0000313" key="3">
    <source>
        <dbReference type="Proteomes" id="UP000011083"/>
    </source>
</evidence>
<proteinExistence type="predicted"/>
<feature type="compositionally biased region" description="Low complexity" evidence="1">
    <location>
        <begin position="109"/>
        <end position="124"/>
    </location>
</feature>
<keyword evidence="3" id="KW-1185">Reference proteome</keyword>
<dbReference type="PANTHER" id="PTHR16537">
    <property type="entry name" value="SJOEGREN SYNDROME/SCLERODERMA AUTOANTIGEN 1"/>
    <property type="match status" value="1"/>
</dbReference>
<dbReference type="VEuPathDB" id="AmoebaDB:ACA1_377860"/>
<name>L8GU98_ACACF</name>
<evidence type="ECO:0000256" key="1">
    <source>
        <dbReference type="SAM" id="MobiDB-lite"/>
    </source>
</evidence>
<dbReference type="OrthoDB" id="28939at2759"/>
<feature type="region of interest" description="Disordered" evidence="1">
    <location>
        <begin position="104"/>
        <end position="124"/>
    </location>
</feature>
<dbReference type="PANTHER" id="PTHR16537:SF1">
    <property type="entry name" value="PROTEIN ZNRD2"/>
    <property type="match status" value="1"/>
</dbReference>
<accession>L8GU98</accession>
<feature type="region of interest" description="Disordered" evidence="1">
    <location>
        <begin position="1"/>
        <end position="30"/>
    </location>
</feature>
<dbReference type="RefSeq" id="XP_004337684.1">
    <property type="nucleotide sequence ID" value="XM_004337636.1"/>
</dbReference>
<protein>
    <submittedName>
        <fullName evidence="2">Uncharacterized protein</fullName>
    </submittedName>
</protein>
<dbReference type="GeneID" id="14916327"/>
<feature type="compositionally biased region" description="Acidic residues" evidence="1">
    <location>
        <begin position="1"/>
        <end position="16"/>
    </location>
</feature>
<evidence type="ECO:0000313" key="2">
    <source>
        <dbReference type="EMBL" id="ELR15671.1"/>
    </source>
</evidence>
<dbReference type="KEGG" id="acan:ACA1_377860"/>
<dbReference type="STRING" id="1257118.L8GU98"/>
<sequence length="211" mass="23136">MTSEWIDPELSAEEDAEVKRKRREQSDRQSRKLGEKLLQGWCMLEETCPAGCLGREYCVSCELYVEEIEEKMQAAKQQAAQQQAKPVVQDLEEVSEPRCQIEHTDEHAAAPAAAQQTTTTSTTETVASSSFSSFPMPVHFPSPAAQPESLVHPHQLAHGHVEAALATLYNKMEETRQRLAATPAAQCAPLVGVIAECARAIEALHSLSNGL</sequence>
<dbReference type="AlphaFoldDB" id="L8GU98"/>
<dbReference type="OMA" id="YEKMDTA"/>